<dbReference type="OrthoDB" id="7181050at2"/>
<organism evidence="3 4">
    <name type="scientific">Imhoffiella purpurea</name>
    <dbReference type="NCBI Taxonomy" id="1249627"/>
    <lineage>
        <taxon>Bacteria</taxon>
        <taxon>Pseudomonadati</taxon>
        <taxon>Pseudomonadota</taxon>
        <taxon>Gammaproteobacteria</taxon>
        <taxon>Chromatiales</taxon>
        <taxon>Chromatiaceae</taxon>
        <taxon>Imhoffiella</taxon>
    </lineage>
</organism>
<dbReference type="SUPFAM" id="SSF54001">
    <property type="entry name" value="Cysteine proteinases"/>
    <property type="match status" value="1"/>
</dbReference>
<dbReference type="Gene3D" id="3.30.2140.10">
    <property type="entry name" value="Arylamine N-acetyltransferase"/>
    <property type="match status" value="1"/>
</dbReference>
<keyword evidence="4" id="KW-1185">Reference proteome</keyword>
<gene>
    <name evidence="3" type="ORF">D779_4101</name>
</gene>
<protein>
    <submittedName>
        <fullName evidence="3">N-acetyltransferase</fullName>
    </submittedName>
</protein>
<evidence type="ECO:0000313" key="4">
    <source>
        <dbReference type="Proteomes" id="UP000019460"/>
    </source>
</evidence>
<dbReference type="PATRIC" id="fig|1249627.3.peg.607"/>
<reference evidence="3 4" key="1">
    <citation type="submission" date="2012-11" db="EMBL/GenBank/DDBJ databases">
        <title>Genome assembly of Thiorhodococcus sp. AK35.</title>
        <authorList>
            <person name="Nupur N."/>
            <person name="Khatri I."/>
            <person name="Subramanian S."/>
            <person name="Pinnaka A."/>
        </authorList>
    </citation>
    <scope>NUCLEOTIDE SEQUENCE [LARGE SCALE GENOMIC DNA]</scope>
    <source>
        <strain evidence="3 4">AK35</strain>
    </source>
</reference>
<evidence type="ECO:0000256" key="1">
    <source>
        <dbReference type="ARBA" id="ARBA00006547"/>
    </source>
</evidence>
<name>W9VAA5_9GAMM</name>
<comment type="caution">
    <text evidence="3">The sequence shown here is derived from an EMBL/GenBank/DDBJ whole genome shotgun (WGS) entry which is preliminary data.</text>
</comment>
<dbReference type="PANTHER" id="PTHR11786">
    <property type="entry name" value="N-HYDROXYARYLAMINE O-ACETYLTRANSFERASE"/>
    <property type="match status" value="1"/>
</dbReference>
<comment type="similarity">
    <text evidence="1 2">Belongs to the arylamine N-acetyltransferase family.</text>
</comment>
<evidence type="ECO:0000313" key="3">
    <source>
        <dbReference type="EMBL" id="EXJ16548.1"/>
    </source>
</evidence>
<accession>W9VAA5</accession>
<keyword evidence="3" id="KW-0808">Transferase</keyword>
<dbReference type="eggNOG" id="COG2162">
    <property type="taxonomic scope" value="Bacteria"/>
</dbReference>
<dbReference type="InterPro" id="IPR038765">
    <property type="entry name" value="Papain-like_cys_pep_sf"/>
</dbReference>
<dbReference type="RefSeq" id="WP_043749227.1">
    <property type="nucleotide sequence ID" value="NZ_AONC01000009.1"/>
</dbReference>
<dbReference type="PRINTS" id="PR01543">
    <property type="entry name" value="ANATRNSFRASE"/>
</dbReference>
<dbReference type="PANTHER" id="PTHR11786:SF0">
    <property type="entry name" value="ARYLAMINE N-ACETYLTRANSFERASE 4-RELATED"/>
    <property type="match status" value="1"/>
</dbReference>
<dbReference type="Pfam" id="PF00797">
    <property type="entry name" value="Acetyltransf_2"/>
    <property type="match status" value="1"/>
</dbReference>
<proteinExistence type="inferred from homology"/>
<sequence length="256" mass="29705">MEAANFDLDRYCRRIGYRGPLAPDLTTLSALMRHQLFSVPFENLDVRAGKVVSLIPEEIVEKILDHRRGGYCYEVNGLFAMALRALGIHYQFVAARPMFYPVRRPRTHAAIVARLEGRDWLCDLGFGSHGIRAPIALDDLDREIEQDFDRFRLTRLDERGYLLQALVDQEWLNQYAFDLWPQEWIDFTPANYLNSTHPDTIFVQKLLVVLHHPTGRDTLLGDRLKREREGRITTETIEPNRLQSVLRELFQLEAAG</sequence>
<dbReference type="GO" id="GO:0016407">
    <property type="term" value="F:acetyltransferase activity"/>
    <property type="evidence" value="ECO:0007669"/>
    <property type="project" value="InterPro"/>
</dbReference>
<dbReference type="AlphaFoldDB" id="W9VAA5"/>
<dbReference type="STRING" id="1249627.D779_4101"/>
<dbReference type="Proteomes" id="UP000019460">
    <property type="component" value="Unassembled WGS sequence"/>
</dbReference>
<dbReference type="EMBL" id="AONC01000009">
    <property type="protein sequence ID" value="EXJ16548.1"/>
    <property type="molecule type" value="Genomic_DNA"/>
</dbReference>
<evidence type="ECO:0000256" key="2">
    <source>
        <dbReference type="RuleBase" id="RU003452"/>
    </source>
</evidence>
<dbReference type="Gene3D" id="2.40.128.150">
    <property type="entry name" value="Cysteine proteinases"/>
    <property type="match status" value="1"/>
</dbReference>
<dbReference type="InterPro" id="IPR001447">
    <property type="entry name" value="Arylamine_N-AcTrfase"/>
</dbReference>